<sequence length="252" mass="28196">MSPTPDPQSAVPAREIAYRIVYDAIASGRYLPGQWIREDEVTAEAGVSRTPLREALQRLQSEGLVQLVRHRGALVVGWTSADLDDLFDIRVALETYGARRAAQRRGGAQLESLQKLCASMDEILPAAQEPELQQLGHLCIDFHRGIHEAADNRKLLSVMPMVLAPPFVSEAFHHHTRLELEQAFAHHRELVEAIAIGDEDWAEGVMRAHLRHGRRSLRRMERHLPLMTSHDAEPAVTDTGQPETTSSDPVHE</sequence>
<proteinExistence type="predicted"/>
<evidence type="ECO:0000313" key="6">
    <source>
        <dbReference type="EMBL" id="ABK74068.1"/>
    </source>
</evidence>
<dbReference type="PANTHER" id="PTHR43537">
    <property type="entry name" value="TRANSCRIPTIONAL REGULATOR, GNTR FAMILY"/>
    <property type="match status" value="1"/>
</dbReference>
<evidence type="ECO:0000256" key="3">
    <source>
        <dbReference type="ARBA" id="ARBA00023163"/>
    </source>
</evidence>
<accession>A0QZJ0</accession>
<feature type="region of interest" description="Disordered" evidence="4">
    <location>
        <begin position="225"/>
        <end position="252"/>
    </location>
</feature>
<dbReference type="PRINTS" id="PR00035">
    <property type="entry name" value="HTHGNTR"/>
</dbReference>
<dbReference type="Gene3D" id="1.20.120.530">
    <property type="entry name" value="GntR ligand-binding domain-like"/>
    <property type="match status" value="1"/>
</dbReference>
<dbReference type="GO" id="GO:0003677">
    <property type="term" value="F:DNA binding"/>
    <property type="evidence" value="ECO:0007669"/>
    <property type="project" value="UniProtKB-KW"/>
</dbReference>
<dbReference type="SUPFAM" id="SSF48008">
    <property type="entry name" value="GntR ligand-binding domain-like"/>
    <property type="match status" value="1"/>
</dbReference>
<dbReference type="KEGG" id="msb:LJ00_20065"/>
<dbReference type="InterPro" id="IPR008920">
    <property type="entry name" value="TF_FadR/GntR_C"/>
</dbReference>
<keyword evidence="3" id="KW-0804">Transcription</keyword>
<dbReference type="SMART" id="SM00345">
    <property type="entry name" value="HTH_GNTR"/>
    <property type="match status" value="1"/>
</dbReference>
<dbReference type="PATRIC" id="fig|246196.19.peg.3976"/>
<protein>
    <submittedName>
        <fullName evidence="6">Transcriptional regulator, GntR family protein</fullName>
    </submittedName>
</protein>
<organism evidence="6 7">
    <name type="scientific">Mycolicibacterium smegmatis (strain ATCC 700084 / mc(2)155)</name>
    <name type="common">Mycobacterium smegmatis</name>
    <dbReference type="NCBI Taxonomy" id="246196"/>
    <lineage>
        <taxon>Bacteria</taxon>
        <taxon>Bacillati</taxon>
        <taxon>Actinomycetota</taxon>
        <taxon>Actinomycetes</taxon>
        <taxon>Mycobacteriales</taxon>
        <taxon>Mycobacteriaceae</taxon>
        <taxon>Mycolicibacterium</taxon>
    </lineage>
</organism>
<dbReference type="PANTHER" id="PTHR43537:SF24">
    <property type="entry name" value="GLUCONATE OPERON TRANSCRIPTIONAL REPRESSOR"/>
    <property type="match status" value="1"/>
</dbReference>
<keyword evidence="7" id="KW-1185">Reference proteome</keyword>
<dbReference type="Pfam" id="PF00392">
    <property type="entry name" value="GntR"/>
    <property type="match status" value="1"/>
</dbReference>
<dbReference type="KEGG" id="msm:MSMEG_4042"/>
<dbReference type="CDD" id="cd07377">
    <property type="entry name" value="WHTH_GntR"/>
    <property type="match status" value="1"/>
</dbReference>
<dbReference type="PROSITE" id="PS50949">
    <property type="entry name" value="HTH_GNTR"/>
    <property type="match status" value="1"/>
</dbReference>
<dbReference type="SMART" id="SM00895">
    <property type="entry name" value="FCD"/>
    <property type="match status" value="1"/>
</dbReference>
<dbReference type="InterPro" id="IPR036388">
    <property type="entry name" value="WH-like_DNA-bd_sf"/>
</dbReference>
<evidence type="ECO:0000313" key="7">
    <source>
        <dbReference type="Proteomes" id="UP000000757"/>
    </source>
</evidence>
<dbReference type="InterPro" id="IPR036390">
    <property type="entry name" value="WH_DNA-bd_sf"/>
</dbReference>
<feature type="domain" description="HTH gntR-type" evidence="5">
    <location>
        <begin position="11"/>
        <end position="78"/>
    </location>
</feature>
<dbReference type="OrthoDB" id="8664638at2"/>
<dbReference type="InterPro" id="IPR011711">
    <property type="entry name" value="GntR_C"/>
</dbReference>
<dbReference type="InterPro" id="IPR000524">
    <property type="entry name" value="Tscrpt_reg_HTH_GntR"/>
</dbReference>
<evidence type="ECO:0000256" key="2">
    <source>
        <dbReference type="ARBA" id="ARBA00023125"/>
    </source>
</evidence>
<keyword evidence="1" id="KW-0805">Transcription regulation</keyword>
<reference evidence="6 7" key="1">
    <citation type="submission" date="2006-10" db="EMBL/GenBank/DDBJ databases">
        <authorList>
            <person name="Fleischmann R.D."/>
            <person name="Dodson R.J."/>
            <person name="Haft D.H."/>
            <person name="Merkel J.S."/>
            <person name="Nelson W.C."/>
            <person name="Fraser C.M."/>
        </authorList>
    </citation>
    <scope>NUCLEOTIDE SEQUENCE [LARGE SCALE GENOMIC DNA]</scope>
    <source>
        <strain evidence="7">ATCC 700084 / mc(2)155</strain>
    </source>
</reference>
<dbReference type="GeneID" id="93458771"/>
<dbReference type="eggNOG" id="COG1802">
    <property type="taxonomic scope" value="Bacteria"/>
</dbReference>
<evidence type="ECO:0000256" key="1">
    <source>
        <dbReference type="ARBA" id="ARBA00023015"/>
    </source>
</evidence>
<evidence type="ECO:0000256" key="4">
    <source>
        <dbReference type="SAM" id="MobiDB-lite"/>
    </source>
</evidence>
<dbReference type="SUPFAM" id="SSF46785">
    <property type="entry name" value="Winged helix' DNA-binding domain"/>
    <property type="match status" value="1"/>
</dbReference>
<feature type="compositionally biased region" description="Polar residues" evidence="4">
    <location>
        <begin position="238"/>
        <end position="252"/>
    </location>
</feature>
<dbReference type="Gene3D" id="1.10.10.10">
    <property type="entry name" value="Winged helix-like DNA-binding domain superfamily/Winged helix DNA-binding domain"/>
    <property type="match status" value="1"/>
</dbReference>
<keyword evidence="2" id="KW-0238">DNA-binding</keyword>
<dbReference type="Proteomes" id="UP000000757">
    <property type="component" value="Chromosome"/>
</dbReference>
<dbReference type="PaxDb" id="246196-MSMEI_3947"/>
<evidence type="ECO:0000259" key="5">
    <source>
        <dbReference type="PROSITE" id="PS50949"/>
    </source>
</evidence>
<gene>
    <name evidence="6" type="ordered locus">MSMEG_4042</name>
</gene>
<name>A0QZJ0_MYCS2</name>
<dbReference type="RefSeq" id="WP_011729502.1">
    <property type="nucleotide sequence ID" value="NC_008596.1"/>
</dbReference>
<dbReference type="GO" id="GO:0003700">
    <property type="term" value="F:DNA-binding transcription factor activity"/>
    <property type="evidence" value="ECO:0007669"/>
    <property type="project" value="InterPro"/>
</dbReference>
<dbReference type="AlphaFoldDB" id="A0QZJ0"/>
<dbReference type="EMBL" id="CP000480">
    <property type="protein sequence ID" value="ABK74068.1"/>
    <property type="molecule type" value="Genomic_DNA"/>
</dbReference>
<dbReference type="Pfam" id="PF07729">
    <property type="entry name" value="FCD"/>
    <property type="match status" value="1"/>
</dbReference>
<dbReference type="STRING" id="246196.MSMEG_4042"/>